<dbReference type="SUPFAM" id="SSF46785">
    <property type="entry name" value="Winged helix' DNA-binding domain"/>
    <property type="match status" value="1"/>
</dbReference>
<organism evidence="5 6">
    <name type="scientific">Paenibacillus swuensis</name>
    <dbReference type="NCBI Taxonomy" id="1178515"/>
    <lineage>
        <taxon>Bacteria</taxon>
        <taxon>Bacillati</taxon>
        <taxon>Bacillota</taxon>
        <taxon>Bacilli</taxon>
        <taxon>Bacillales</taxon>
        <taxon>Paenibacillaceae</taxon>
        <taxon>Paenibacillus</taxon>
    </lineage>
</organism>
<reference evidence="5 6" key="1">
    <citation type="submission" date="2015-01" db="EMBL/GenBank/DDBJ databases">
        <title>Paenibacillus swuensis/DY6/whole genome sequencing.</title>
        <authorList>
            <person name="Kim M.K."/>
            <person name="Srinivasan S."/>
            <person name="Lee J.-J."/>
        </authorList>
    </citation>
    <scope>NUCLEOTIDE SEQUENCE [LARGE SCALE GENOMIC DNA]</scope>
    <source>
        <strain evidence="5 6">DY6</strain>
    </source>
</reference>
<dbReference type="InterPro" id="IPR036388">
    <property type="entry name" value="WH-like_DNA-bd_sf"/>
</dbReference>
<dbReference type="GO" id="GO:0003700">
    <property type="term" value="F:DNA-binding transcription factor activity"/>
    <property type="evidence" value="ECO:0007669"/>
    <property type="project" value="InterPro"/>
</dbReference>
<keyword evidence="3" id="KW-0804">Transcription</keyword>
<dbReference type="STRING" id="1178515.SY83_09630"/>
<gene>
    <name evidence="5" type="ORF">SY83_09630</name>
</gene>
<dbReference type="PATRIC" id="fig|1178515.4.peg.1926"/>
<proteinExistence type="predicted"/>
<dbReference type="PROSITE" id="PS01117">
    <property type="entry name" value="HTH_MARR_1"/>
    <property type="match status" value="1"/>
</dbReference>
<dbReference type="KEGG" id="pswu:SY83_09630"/>
<dbReference type="InterPro" id="IPR023187">
    <property type="entry name" value="Tscrpt_reg_MarR-type_CS"/>
</dbReference>
<evidence type="ECO:0000313" key="6">
    <source>
        <dbReference type="Proteomes" id="UP000076927"/>
    </source>
</evidence>
<dbReference type="InterPro" id="IPR000835">
    <property type="entry name" value="HTH_MarR-typ"/>
</dbReference>
<evidence type="ECO:0000256" key="3">
    <source>
        <dbReference type="ARBA" id="ARBA00023163"/>
    </source>
</evidence>
<dbReference type="PROSITE" id="PS50995">
    <property type="entry name" value="HTH_MARR_2"/>
    <property type="match status" value="1"/>
</dbReference>
<dbReference type="PANTHER" id="PTHR42756:SF1">
    <property type="entry name" value="TRANSCRIPTIONAL REPRESSOR OF EMRAB OPERON"/>
    <property type="match status" value="1"/>
</dbReference>
<accession>A0A172THG3</accession>
<dbReference type="SMART" id="SM00347">
    <property type="entry name" value="HTH_MARR"/>
    <property type="match status" value="1"/>
</dbReference>
<evidence type="ECO:0000259" key="4">
    <source>
        <dbReference type="PROSITE" id="PS50995"/>
    </source>
</evidence>
<sequence length="141" mass="16251">MPQQHSIETIELELALLLRRITSITSSNPVENLDRSAYLLLQQIVSHEAAGVKSLAEEFRLDISTVSRQAAALEQKGYVDRIPDPSDRRSFKLRITELGMKELMETKQSRTERIARLLKNWSEEDLEAFGELMKKFNRTFS</sequence>
<dbReference type="OrthoDB" id="2389730at2"/>
<dbReference type="GO" id="GO:0003677">
    <property type="term" value="F:DNA binding"/>
    <property type="evidence" value="ECO:0007669"/>
    <property type="project" value="UniProtKB-KW"/>
</dbReference>
<feature type="domain" description="HTH marR-type" evidence="4">
    <location>
        <begin position="11"/>
        <end position="138"/>
    </location>
</feature>
<protein>
    <submittedName>
        <fullName evidence="5">MarR family transcriptional regulator</fullName>
    </submittedName>
</protein>
<dbReference type="Gene3D" id="1.10.10.10">
    <property type="entry name" value="Winged helix-like DNA-binding domain superfamily/Winged helix DNA-binding domain"/>
    <property type="match status" value="1"/>
</dbReference>
<dbReference type="RefSeq" id="WP_068606050.1">
    <property type="nucleotide sequence ID" value="NZ_CP011388.1"/>
</dbReference>
<dbReference type="EMBL" id="CP011388">
    <property type="protein sequence ID" value="ANE46495.1"/>
    <property type="molecule type" value="Genomic_DNA"/>
</dbReference>
<keyword evidence="6" id="KW-1185">Reference proteome</keyword>
<dbReference type="AlphaFoldDB" id="A0A172THG3"/>
<dbReference type="PRINTS" id="PR00598">
    <property type="entry name" value="HTHMARR"/>
</dbReference>
<dbReference type="Pfam" id="PF01047">
    <property type="entry name" value="MarR"/>
    <property type="match status" value="1"/>
</dbReference>
<evidence type="ECO:0000256" key="2">
    <source>
        <dbReference type="ARBA" id="ARBA00023125"/>
    </source>
</evidence>
<dbReference type="Proteomes" id="UP000076927">
    <property type="component" value="Chromosome"/>
</dbReference>
<dbReference type="PANTHER" id="PTHR42756">
    <property type="entry name" value="TRANSCRIPTIONAL REGULATOR, MARR"/>
    <property type="match status" value="1"/>
</dbReference>
<keyword evidence="2" id="KW-0238">DNA-binding</keyword>
<evidence type="ECO:0000313" key="5">
    <source>
        <dbReference type="EMBL" id="ANE46495.1"/>
    </source>
</evidence>
<keyword evidence="1" id="KW-0805">Transcription regulation</keyword>
<dbReference type="InterPro" id="IPR036390">
    <property type="entry name" value="WH_DNA-bd_sf"/>
</dbReference>
<name>A0A172THG3_9BACL</name>
<evidence type="ECO:0000256" key="1">
    <source>
        <dbReference type="ARBA" id="ARBA00023015"/>
    </source>
</evidence>